<dbReference type="NCBIfam" id="TIGR00093">
    <property type="entry name" value="pseudouridine synthase"/>
    <property type="match status" value="1"/>
</dbReference>
<dbReference type="GO" id="GO:0000455">
    <property type="term" value="P:enzyme-directed rRNA pseudouridine synthesis"/>
    <property type="evidence" value="ECO:0007669"/>
    <property type="project" value="UniProtKB-ARBA"/>
</dbReference>
<dbReference type="SUPFAM" id="SSF55174">
    <property type="entry name" value="Alpha-L RNA-binding motif"/>
    <property type="match status" value="1"/>
</dbReference>
<comment type="catalytic activity">
    <reaction evidence="1">
        <text>a uridine in RNA = a pseudouridine in RNA</text>
        <dbReference type="Rhea" id="RHEA:48348"/>
        <dbReference type="Rhea" id="RHEA-COMP:12068"/>
        <dbReference type="Rhea" id="RHEA-COMP:12069"/>
        <dbReference type="ChEBI" id="CHEBI:65314"/>
        <dbReference type="ChEBI" id="CHEBI:65315"/>
    </reaction>
</comment>
<evidence type="ECO:0000256" key="3">
    <source>
        <dbReference type="ARBA" id="ARBA00031870"/>
    </source>
</evidence>
<evidence type="ECO:0000256" key="9">
    <source>
        <dbReference type="ARBA" id="ARBA00041420"/>
    </source>
</evidence>
<dbReference type="PANTHER" id="PTHR47683">
    <property type="entry name" value="PSEUDOURIDINE SYNTHASE FAMILY PROTEIN-RELATED"/>
    <property type="match status" value="1"/>
</dbReference>
<dbReference type="Gene3D" id="3.30.70.1560">
    <property type="entry name" value="Alpha-L RNA-binding motif"/>
    <property type="match status" value="1"/>
</dbReference>
<evidence type="ECO:0000256" key="12">
    <source>
        <dbReference type="ARBA" id="ARBA00042890"/>
    </source>
</evidence>
<evidence type="ECO:0000256" key="8">
    <source>
        <dbReference type="ARBA" id="ARBA00039989"/>
    </source>
</evidence>
<evidence type="ECO:0000256" key="6">
    <source>
        <dbReference type="ARBA" id="ARBA00036535"/>
    </source>
</evidence>
<dbReference type="Pfam" id="PF01479">
    <property type="entry name" value="S4"/>
    <property type="match status" value="1"/>
</dbReference>
<dbReference type="InterPro" id="IPR002942">
    <property type="entry name" value="S4_RNA-bd"/>
</dbReference>
<evidence type="ECO:0000256" key="14">
    <source>
        <dbReference type="PROSITE-ProRule" id="PRU00182"/>
    </source>
</evidence>
<dbReference type="SMART" id="SM00363">
    <property type="entry name" value="S4"/>
    <property type="match status" value="1"/>
</dbReference>
<evidence type="ECO:0000256" key="1">
    <source>
        <dbReference type="ARBA" id="ARBA00000073"/>
    </source>
</evidence>
<keyword evidence="14" id="KW-0694">RNA-binding</keyword>
<gene>
    <name evidence="16" type="ORF">JKL49_06770</name>
</gene>
<dbReference type="GO" id="GO:0003723">
    <property type="term" value="F:RNA binding"/>
    <property type="evidence" value="ECO:0007669"/>
    <property type="project" value="UniProtKB-KW"/>
</dbReference>
<dbReference type="CDD" id="cd00165">
    <property type="entry name" value="S4"/>
    <property type="match status" value="1"/>
</dbReference>
<name>A0A941D0H9_9CAUL</name>
<evidence type="ECO:0000256" key="2">
    <source>
        <dbReference type="ARBA" id="ARBA00023235"/>
    </source>
</evidence>
<organism evidence="16 17">
    <name type="scientific">Phenylobacterium glaciei</name>
    <dbReference type="NCBI Taxonomy" id="2803784"/>
    <lineage>
        <taxon>Bacteria</taxon>
        <taxon>Pseudomonadati</taxon>
        <taxon>Pseudomonadota</taxon>
        <taxon>Alphaproteobacteria</taxon>
        <taxon>Caulobacterales</taxon>
        <taxon>Caulobacteraceae</taxon>
        <taxon>Phenylobacterium</taxon>
    </lineage>
</organism>
<comment type="caution">
    <text evidence="16">The sequence shown here is derived from an EMBL/GenBank/DDBJ whole genome shotgun (WGS) entry which is preliminary data.</text>
</comment>
<dbReference type="InterPro" id="IPR042092">
    <property type="entry name" value="PsdUridine_s_RsuA/RluB/E/F_cat"/>
</dbReference>
<evidence type="ECO:0000259" key="15">
    <source>
        <dbReference type="SMART" id="SM00363"/>
    </source>
</evidence>
<keyword evidence="2" id="KW-0413">Isomerase</keyword>
<dbReference type="InterPro" id="IPR006145">
    <property type="entry name" value="PsdUridine_synth_RsuA/RluA"/>
</dbReference>
<reference evidence="16" key="1">
    <citation type="submission" date="2021-04" db="EMBL/GenBank/DDBJ databases">
        <title>Draft genome assembly of strain Phenylobacterium sp. 20VBR1 using MiniION and Illumina platforms.</title>
        <authorList>
            <person name="Thomas F.A."/>
            <person name="Krishnan K.P."/>
            <person name="Sinha R.K."/>
        </authorList>
    </citation>
    <scope>NUCLEOTIDE SEQUENCE</scope>
    <source>
        <strain evidence="16">20VBR1</strain>
    </source>
</reference>
<feature type="domain" description="RNA-binding S4" evidence="15">
    <location>
        <begin position="13"/>
        <end position="70"/>
    </location>
</feature>
<sequence>MAWTKTYDEAEPQRVNRWLAQSGVCSRREAEGLILQGLVTIDGQIVEDAGRKIERGQTLVLSDGAQSKLEATLTVVINKPVGIVSAHAEPSQIPAVRLLTAGALYGADAVIPSLENRLAPVGRLDMDSRGLLILSEDGVVAKAVIGPESDLEKEYRVKVTGQITDKKLAMLRHGLQLDRRQLRHAKVTLIGDQMLRFVLKEGRNRQIRRMCDLVDLRVADLQRVRIGSLKLGDLPEGRWRPITAQERAELINPPAHPERLKTGKTSS</sequence>
<dbReference type="InterPro" id="IPR000748">
    <property type="entry name" value="PsdUridine_synth_RsuA/RluB/E/F"/>
</dbReference>
<dbReference type="Proteomes" id="UP000622580">
    <property type="component" value="Unassembled WGS sequence"/>
</dbReference>
<evidence type="ECO:0000313" key="17">
    <source>
        <dbReference type="Proteomes" id="UP000622580"/>
    </source>
</evidence>
<dbReference type="SUPFAM" id="SSF55120">
    <property type="entry name" value="Pseudouridine synthase"/>
    <property type="match status" value="1"/>
</dbReference>
<accession>A0A941D0H9</accession>
<evidence type="ECO:0000256" key="11">
    <source>
        <dbReference type="ARBA" id="ARBA00042843"/>
    </source>
</evidence>
<dbReference type="InterPro" id="IPR036986">
    <property type="entry name" value="S4_RNA-bd_sf"/>
</dbReference>
<dbReference type="RefSeq" id="WP_215342713.1">
    <property type="nucleotide sequence ID" value="NZ_JAGSGD010000001.1"/>
</dbReference>
<evidence type="ECO:0000256" key="7">
    <source>
        <dbReference type="ARBA" id="ARBA00038922"/>
    </source>
</evidence>
<dbReference type="PANTHER" id="PTHR47683:SF2">
    <property type="entry name" value="RNA-BINDING S4 DOMAIN-CONTAINING PROTEIN"/>
    <property type="match status" value="1"/>
</dbReference>
<dbReference type="EMBL" id="JAGSGD010000001">
    <property type="protein sequence ID" value="MBR7619089.1"/>
    <property type="molecule type" value="Genomic_DNA"/>
</dbReference>
<dbReference type="InterPro" id="IPR020094">
    <property type="entry name" value="TruA/RsuA/RluB/E/F_N"/>
</dbReference>
<dbReference type="InterPro" id="IPR020103">
    <property type="entry name" value="PsdUridine_synth_cat_dom_sf"/>
</dbReference>
<proteinExistence type="predicted"/>
<comment type="catalytic activity">
    <reaction evidence="6">
        <text>uridine(2604) in 23S rRNA = pseudouridine(2604) in 23S rRNA</text>
        <dbReference type="Rhea" id="RHEA:38875"/>
        <dbReference type="Rhea" id="RHEA-COMP:10093"/>
        <dbReference type="Rhea" id="RHEA-COMP:10094"/>
        <dbReference type="ChEBI" id="CHEBI:65314"/>
        <dbReference type="ChEBI" id="CHEBI:65315"/>
        <dbReference type="EC" id="5.4.99.21"/>
    </reaction>
</comment>
<evidence type="ECO:0000256" key="4">
    <source>
        <dbReference type="ARBA" id="ARBA00033164"/>
    </source>
</evidence>
<evidence type="ECO:0000256" key="5">
    <source>
        <dbReference type="ARBA" id="ARBA00036390"/>
    </source>
</evidence>
<dbReference type="Pfam" id="PF00849">
    <property type="entry name" value="PseudoU_synth_2"/>
    <property type="match status" value="1"/>
</dbReference>
<dbReference type="PROSITE" id="PS50889">
    <property type="entry name" value="S4"/>
    <property type="match status" value="1"/>
</dbReference>
<dbReference type="Gene3D" id="3.10.290.10">
    <property type="entry name" value="RNA-binding S4 domain"/>
    <property type="match status" value="1"/>
</dbReference>
<dbReference type="EC" id="5.4.99.21" evidence="7"/>
<protein>
    <recommendedName>
        <fullName evidence="8">Dual-specificity RNA pseudouridine synthase RluF</fullName>
        <ecNumber evidence="7">5.4.99.21</ecNumber>
    </recommendedName>
    <alternativeName>
        <fullName evidence="10">23S rRNA pseudouridine(2604) synthase</fullName>
    </alternativeName>
    <alternativeName>
        <fullName evidence="3">RNA pseudouridylate synthase</fullName>
    </alternativeName>
    <alternativeName>
        <fullName evidence="4">RNA-uridine isomerase</fullName>
    </alternativeName>
    <alternativeName>
        <fullName evidence="12">Ribosomal large subunit pseudouridine synthase F</fullName>
    </alternativeName>
    <alternativeName>
        <fullName evidence="11">rRNA pseudouridylate synthase F</fullName>
    </alternativeName>
    <alternativeName>
        <fullName evidence="13">rRNA-uridine isomerase F</fullName>
    </alternativeName>
    <alternativeName>
        <fullName evidence="9">tRNA(Tyr) pseudouridine(35) synthase</fullName>
    </alternativeName>
</protein>
<evidence type="ECO:0000256" key="13">
    <source>
        <dbReference type="ARBA" id="ARBA00043147"/>
    </source>
</evidence>
<keyword evidence="17" id="KW-1185">Reference proteome</keyword>
<evidence type="ECO:0000313" key="16">
    <source>
        <dbReference type="EMBL" id="MBR7619089.1"/>
    </source>
</evidence>
<dbReference type="Gene3D" id="3.30.70.580">
    <property type="entry name" value="Pseudouridine synthase I, catalytic domain, N-terminal subdomain"/>
    <property type="match status" value="1"/>
</dbReference>
<dbReference type="InterPro" id="IPR050343">
    <property type="entry name" value="RsuA_PseudoU_synthase"/>
</dbReference>
<dbReference type="AlphaFoldDB" id="A0A941D0H9"/>
<dbReference type="GO" id="GO:0160138">
    <property type="term" value="F:23S rRNA pseudouridine(2604) synthase activity"/>
    <property type="evidence" value="ECO:0007669"/>
    <property type="project" value="UniProtKB-EC"/>
</dbReference>
<comment type="catalytic activity">
    <reaction evidence="5">
        <text>uridine(35) in tRNA(Tyr) = pseudouridine(35) in tRNA(Tyr)</text>
        <dbReference type="Rhea" id="RHEA:60556"/>
        <dbReference type="Rhea" id="RHEA-COMP:15607"/>
        <dbReference type="Rhea" id="RHEA-COMP:15608"/>
        <dbReference type="ChEBI" id="CHEBI:65314"/>
        <dbReference type="ChEBI" id="CHEBI:65315"/>
    </reaction>
</comment>
<evidence type="ECO:0000256" key="10">
    <source>
        <dbReference type="ARBA" id="ARBA00041697"/>
    </source>
</evidence>